<proteinExistence type="predicted"/>
<dbReference type="AlphaFoldDB" id="A0A2T7EZA0"/>
<dbReference type="Proteomes" id="UP000244336">
    <property type="component" value="Chromosome 2"/>
</dbReference>
<dbReference type="EMBL" id="CM009750">
    <property type="protein sequence ID" value="PUZ73151.1"/>
    <property type="molecule type" value="Genomic_DNA"/>
</dbReference>
<keyword evidence="2" id="KW-1185">Reference proteome</keyword>
<evidence type="ECO:0000313" key="1">
    <source>
        <dbReference type="EMBL" id="PUZ73151.1"/>
    </source>
</evidence>
<gene>
    <name evidence="1" type="ORF">GQ55_2G451900</name>
</gene>
<organism evidence="1 2">
    <name type="scientific">Panicum hallii var. hallii</name>
    <dbReference type="NCBI Taxonomy" id="1504633"/>
    <lineage>
        <taxon>Eukaryota</taxon>
        <taxon>Viridiplantae</taxon>
        <taxon>Streptophyta</taxon>
        <taxon>Embryophyta</taxon>
        <taxon>Tracheophyta</taxon>
        <taxon>Spermatophyta</taxon>
        <taxon>Magnoliopsida</taxon>
        <taxon>Liliopsida</taxon>
        <taxon>Poales</taxon>
        <taxon>Poaceae</taxon>
        <taxon>PACMAD clade</taxon>
        <taxon>Panicoideae</taxon>
        <taxon>Panicodae</taxon>
        <taxon>Paniceae</taxon>
        <taxon>Panicinae</taxon>
        <taxon>Panicum</taxon>
        <taxon>Panicum sect. Panicum</taxon>
    </lineage>
</organism>
<sequence length="106" mass="11902">MAGSSSLCDYLFHIVNHFTLLDDTMIESSRLLLAACSLHAVCRELPGRSQRRLAPPNGDLATINWRNFTRMAEQGVLMRLAGYEHSYIVDTTNIARLAPKKEPKLT</sequence>
<name>A0A2T7EZA0_9POAL</name>
<evidence type="ECO:0000313" key="2">
    <source>
        <dbReference type="Proteomes" id="UP000244336"/>
    </source>
</evidence>
<dbReference type="Gramene" id="PUZ73151">
    <property type="protein sequence ID" value="PUZ73151"/>
    <property type="gene ID" value="GQ55_2G451900"/>
</dbReference>
<accession>A0A2T7EZA0</accession>
<protein>
    <submittedName>
        <fullName evidence="1">Uncharacterized protein</fullName>
    </submittedName>
</protein>
<reference evidence="1 2" key="1">
    <citation type="submission" date="2018-04" db="EMBL/GenBank/DDBJ databases">
        <title>WGS assembly of Panicum hallii var. hallii HAL2.</title>
        <authorList>
            <person name="Lovell J."/>
            <person name="Jenkins J."/>
            <person name="Lowry D."/>
            <person name="Mamidi S."/>
            <person name="Sreedasyam A."/>
            <person name="Weng X."/>
            <person name="Barry K."/>
            <person name="Bonette J."/>
            <person name="Campitelli B."/>
            <person name="Daum C."/>
            <person name="Gordon S."/>
            <person name="Gould B."/>
            <person name="Lipzen A."/>
            <person name="MacQueen A."/>
            <person name="Palacio-Mejia J."/>
            <person name="Plott C."/>
            <person name="Shakirov E."/>
            <person name="Shu S."/>
            <person name="Yoshinaga Y."/>
            <person name="Zane M."/>
            <person name="Rokhsar D."/>
            <person name="Grimwood J."/>
            <person name="Schmutz J."/>
            <person name="Juenger T."/>
        </authorList>
    </citation>
    <scope>NUCLEOTIDE SEQUENCE [LARGE SCALE GENOMIC DNA]</scope>
    <source>
        <strain evidence="2">cv. HAL2</strain>
    </source>
</reference>